<gene>
    <name evidence="1" type="ORF">HPP92_012326</name>
</gene>
<name>A0A835UXF6_VANPL</name>
<dbReference type="Proteomes" id="UP000639772">
    <property type="component" value="Chromosome 6"/>
</dbReference>
<dbReference type="AlphaFoldDB" id="A0A835UXF6"/>
<proteinExistence type="predicted"/>
<dbReference type="EMBL" id="JADCNM010000006">
    <property type="protein sequence ID" value="KAG0477607.1"/>
    <property type="molecule type" value="Genomic_DNA"/>
</dbReference>
<sequence>MTVGVDKKKLKPFVVLAWEPLKKFPIEDEALSEAGTILKRNVGFYSSSTEVSCSWDFIQKGAQSLGAVPSRFHVSFSLPHHPSYSYLSFSGFPRAPRRVFLHNSSIMTQIGSNPHPVERRHFMEAPLTSETTVRSGEGDVKVRGRVGRCRGEGKRSKAGEKRDRDLGWFYLLLSK</sequence>
<comment type="caution">
    <text evidence="1">The sequence shown here is derived from an EMBL/GenBank/DDBJ whole genome shotgun (WGS) entry which is preliminary data.</text>
</comment>
<evidence type="ECO:0000313" key="1">
    <source>
        <dbReference type="EMBL" id="KAG0477607.1"/>
    </source>
</evidence>
<organism evidence="1 2">
    <name type="scientific">Vanilla planifolia</name>
    <name type="common">Vanilla</name>
    <dbReference type="NCBI Taxonomy" id="51239"/>
    <lineage>
        <taxon>Eukaryota</taxon>
        <taxon>Viridiplantae</taxon>
        <taxon>Streptophyta</taxon>
        <taxon>Embryophyta</taxon>
        <taxon>Tracheophyta</taxon>
        <taxon>Spermatophyta</taxon>
        <taxon>Magnoliopsida</taxon>
        <taxon>Liliopsida</taxon>
        <taxon>Asparagales</taxon>
        <taxon>Orchidaceae</taxon>
        <taxon>Vanilloideae</taxon>
        <taxon>Vanilleae</taxon>
        <taxon>Vanilla</taxon>
    </lineage>
</organism>
<protein>
    <submittedName>
        <fullName evidence="1">Uncharacterized protein</fullName>
    </submittedName>
</protein>
<evidence type="ECO:0000313" key="2">
    <source>
        <dbReference type="Proteomes" id="UP000639772"/>
    </source>
</evidence>
<accession>A0A835UXF6</accession>
<reference evidence="1 2" key="1">
    <citation type="journal article" date="2020" name="Nat. Food">
        <title>A phased Vanilla planifolia genome enables genetic improvement of flavour and production.</title>
        <authorList>
            <person name="Hasing T."/>
            <person name="Tang H."/>
            <person name="Brym M."/>
            <person name="Khazi F."/>
            <person name="Huang T."/>
            <person name="Chambers A.H."/>
        </authorList>
    </citation>
    <scope>NUCLEOTIDE SEQUENCE [LARGE SCALE GENOMIC DNA]</scope>
    <source>
        <tissue evidence="1">Leaf</tissue>
    </source>
</reference>